<organism evidence="1 2">
    <name type="scientific">Operophtera brumata</name>
    <name type="common">Winter moth</name>
    <name type="synonym">Phalaena brumata</name>
    <dbReference type="NCBI Taxonomy" id="104452"/>
    <lineage>
        <taxon>Eukaryota</taxon>
        <taxon>Metazoa</taxon>
        <taxon>Ecdysozoa</taxon>
        <taxon>Arthropoda</taxon>
        <taxon>Hexapoda</taxon>
        <taxon>Insecta</taxon>
        <taxon>Pterygota</taxon>
        <taxon>Neoptera</taxon>
        <taxon>Endopterygota</taxon>
        <taxon>Lepidoptera</taxon>
        <taxon>Glossata</taxon>
        <taxon>Ditrysia</taxon>
        <taxon>Geometroidea</taxon>
        <taxon>Geometridae</taxon>
        <taxon>Larentiinae</taxon>
        <taxon>Operophtera</taxon>
    </lineage>
</organism>
<accession>A0A0L7L1M7</accession>
<reference evidence="1 2" key="1">
    <citation type="journal article" date="2015" name="Genome Biol. Evol.">
        <title>The genome of winter moth (Operophtera brumata) provides a genomic perspective on sexual dimorphism and phenology.</title>
        <authorList>
            <person name="Derks M.F."/>
            <person name="Smit S."/>
            <person name="Salis L."/>
            <person name="Schijlen E."/>
            <person name="Bossers A."/>
            <person name="Mateman C."/>
            <person name="Pijl A.S."/>
            <person name="de Ridder D."/>
            <person name="Groenen M.A."/>
            <person name="Visser M.E."/>
            <person name="Megens H.J."/>
        </authorList>
    </citation>
    <scope>NUCLEOTIDE SEQUENCE [LARGE SCALE GENOMIC DNA]</scope>
    <source>
        <strain evidence="1">WM2013NL</strain>
        <tissue evidence="1">Head and thorax</tissue>
    </source>
</reference>
<dbReference type="EMBL" id="JTDY01003531">
    <property type="protein sequence ID" value="KOB69392.1"/>
    <property type="molecule type" value="Genomic_DNA"/>
</dbReference>
<keyword evidence="2" id="KW-1185">Reference proteome</keyword>
<dbReference type="AlphaFoldDB" id="A0A0L7L1M7"/>
<evidence type="ECO:0000313" key="1">
    <source>
        <dbReference type="EMBL" id="KOB69392.1"/>
    </source>
</evidence>
<name>A0A0L7L1M7_OPEBR</name>
<protein>
    <submittedName>
        <fullName evidence="1">Uncharacterized protein</fullName>
    </submittedName>
</protein>
<proteinExistence type="predicted"/>
<evidence type="ECO:0000313" key="2">
    <source>
        <dbReference type="Proteomes" id="UP000037510"/>
    </source>
</evidence>
<gene>
    <name evidence="1" type="ORF">OBRU01_16981</name>
</gene>
<sequence length="112" mass="12239">MTEEDAENSEARNFNETAVCSFRSIGAGHAGLEQVSASLGIPYKICLNISTLNAMQRFANCGNWQNRSAWKKLQRRNNGDVTADGVPKITVVADACGPKRSYRKTSGPCRVM</sequence>
<comment type="caution">
    <text evidence="1">The sequence shown here is derived from an EMBL/GenBank/DDBJ whole genome shotgun (WGS) entry which is preliminary data.</text>
</comment>
<dbReference type="Proteomes" id="UP000037510">
    <property type="component" value="Unassembled WGS sequence"/>
</dbReference>